<dbReference type="Proteomes" id="UP000319212">
    <property type="component" value="Unassembled WGS sequence"/>
</dbReference>
<evidence type="ECO:0000313" key="2">
    <source>
        <dbReference type="Proteomes" id="UP000319212"/>
    </source>
</evidence>
<sequence>MQRIQEIDGELTKLFRGFEQTAQRLEFQPLGDLLQVNLDSIQFSGLYFLEVWSSPYGAAMLDDWLSCFTATWNQEEFKKSFVPSCQKARMAKHTAVHEWMPLYLGKSEKVGKRVGEHLYLAANTRTFALKLKARNLLEGNRYRLSVLRLDVANYPVLAPKIESALRRKHLPLVGRQ</sequence>
<accession>A0A502DV31</accession>
<dbReference type="AlphaFoldDB" id="A0A502DV31"/>
<proteinExistence type="predicted"/>
<name>A0A502DV31_9BURK</name>
<gene>
    <name evidence="1" type="ORF">EAH82_10685</name>
</gene>
<evidence type="ECO:0000313" key="1">
    <source>
        <dbReference type="EMBL" id="TPG29207.1"/>
    </source>
</evidence>
<protein>
    <submittedName>
        <fullName evidence="1">Uncharacterized protein</fullName>
    </submittedName>
</protein>
<dbReference type="EMBL" id="RCZI01000002">
    <property type="protein sequence ID" value="TPG29207.1"/>
    <property type="molecule type" value="Genomic_DNA"/>
</dbReference>
<comment type="caution">
    <text evidence="1">The sequence shown here is derived from an EMBL/GenBank/DDBJ whole genome shotgun (WGS) entry which is preliminary data.</text>
</comment>
<organism evidence="1 2">
    <name type="scientific">Variovorax guangxiensis</name>
    <dbReference type="NCBI Taxonomy" id="1775474"/>
    <lineage>
        <taxon>Bacteria</taxon>
        <taxon>Pseudomonadati</taxon>
        <taxon>Pseudomonadota</taxon>
        <taxon>Betaproteobacteria</taxon>
        <taxon>Burkholderiales</taxon>
        <taxon>Comamonadaceae</taxon>
        <taxon>Variovorax</taxon>
    </lineage>
</organism>
<reference evidence="1 2" key="1">
    <citation type="journal article" date="2019" name="Environ. Microbiol.">
        <title>Species interactions and distinct microbial communities in high Arctic permafrost affected cryosols are associated with the CH4 and CO2 gas fluxes.</title>
        <authorList>
            <person name="Altshuler I."/>
            <person name="Hamel J."/>
            <person name="Turney S."/>
            <person name="Magnuson E."/>
            <person name="Levesque R."/>
            <person name="Greer C."/>
            <person name="Whyte L.G."/>
        </authorList>
    </citation>
    <scope>NUCLEOTIDE SEQUENCE [LARGE SCALE GENOMIC DNA]</scope>
    <source>
        <strain evidence="1 2">S06.C</strain>
    </source>
</reference>